<evidence type="ECO:0000313" key="1">
    <source>
        <dbReference type="EMBL" id="SHK85569.1"/>
    </source>
</evidence>
<gene>
    <name evidence="1" type="ORF">SAMN02745123_03383</name>
</gene>
<sequence length="139" mass="15709">MSNTVITTKQKRVIKELSSDFDFPLHSAEPVRKAELSIRLSEFELPPMRDVLLVGKKAPIGPEAVRRMVDALSPDQYEIVRISHPVFEAVVLKKSIMKLIPKEKLLPIILEEGERMATDNTLLKVQVNIVIQVNRGVDL</sequence>
<name>A0A1M6VVY0_9FIRM</name>
<evidence type="ECO:0000313" key="2">
    <source>
        <dbReference type="Proteomes" id="UP000183997"/>
    </source>
</evidence>
<dbReference type="EMBL" id="FRAR01000026">
    <property type="protein sequence ID" value="SHK85569.1"/>
    <property type="molecule type" value="Genomic_DNA"/>
</dbReference>
<dbReference type="AlphaFoldDB" id="A0A1M6VVY0"/>
<organism evidence="1 2">
    <name type="scientific">Desulforamulus aeronauticus DSM 10349</name>
    <dbReference type="NCBI Taxonomy" id="1121421"/>
    <lineage>
        <taxon>Bacteria</taxon>
        <taxon>Bacillati</taxon>
        <taxon>Bacillota</taxon>
        <taxon>Clostridia</taxon>
        <taxon>Eubacteriales</taxon>
        <taxon>Peptococcaceae</taxon>
        <taxon>Desulforamulus</taxon>
    </lineage>
</organism>
<accession>A0A1M6VVY0</accession>
<protein>
    <submittedName>
        <fullName evidence="1">Uncharacterized protein</fullName>
    </submittedName>
</protein>
<dbReference type="STRING" id="1121421.SAMN02745123_03383"/>
<keyword evidence="2" id="KW-1185">Reference proteome</keyword>
<dbReference type="Proteomes" id="UP000183997">
    <property type="component" value="Unassembled WGS sequence"/>
</dbReference>
<proteinExistence type="predicted"/>
<reference evidence="2" key="1">
    <citation type="submission" date="2016-11" db="EMBL/GenBank/DDBJ databases">
        <authorList>
            <person name="Varghese N."/>
            <person name="Submissions S."/>
        </authorList>
    </citation>
    <scope>NUCLEOTIDE SEQUENCE [LARGE SCALE GENOMIC DNA]</scope>
    <source>
        <strain evidence="2">DSM 10349</strain>
    </source>
</reference>